<accession>A5E2X9</accession>
<gene>
    <name evidence="7" type="ORF">LELG_03966</name>
</gene>
<dbReference type="PANTHER" id="PTHR13315">
    <property type="entry name" value="METALLO PHOSPHOESTERASE RELATED"/>
    <property type="match status" value="1"/>
</dbReference>
<evidence type="ECO:0000313" key="8">
    <source>
        <dbReference type="Proteomes" id="UP000001996"/>
    </source>
</evidence>
<proteinExistence type="predicted"/>
<dbReference type="GO" id="GO:0016020">
    <property type="term" value="C:membrane"/>
    <property type="evidence" value="ECO:0007669"/>
    <property type="project" value="UniProtKB-SubCell"/>
</dbReference>
<keyword evidence="3 5" id="KW-1133">Transmembrane helix</keyword>
<dbReference type="eggNOG" id="KOG3662">
    <property type="taxonomic scope" value="Eukaryota"/>
</dbReference>
<dbReference type="GO" id="GO:0005783">
    <property type="term" value="C:endoplasmic reticulum"/>
    <property type="evidence" value="ECO:0007669"/>
    <property type="project" value="TreeGrafter"/>
</dbReference>
<keyword evidence="8" id="KW-1185">Reference proteome</keyword>
<dbReference type="VEuPathDB" id="FungiDB:LELG_03966"/>
<evidence type="ECO:0000256" key="4">
    <source>
        <dbReference type="ARBA" id="ARBA00023136"/>
    </source>
</evidence>
<dbReference type="HOGENOM" id="CLU_011607_0_1_1"/>
<dbReference type="InterPro" id="IPR033308">
    <property type="entry name" value="PGAP5/Cdc1/Ted1"/>
</dbReference>
<organism evidence="7 8">
    <name type="scientific">Lodderomyces elongisporus (strain ATCC 11503 / CBS 2605 / JCM 1781 / NBRC 1676 / NRRL YB-4239)</name>
    <name type="common">Yeast</name>
    <name type="synonym">Saccharomyces elongisporus</name>
    <dbReference type="NCBI Taxonomy" id="379508"/>
    <lineage>
        <taxon>Eukaryota</taxon>
        <taxon>Fungi</taxon>
        <taxon>Dikarya</taxon>
        <taxon>Ascomycota</taxon>
        <taxon>Saccharomycotina</taxon>
        <taxon>Pichiomycetes</taxon>
        <taxon>Debaryomycetaceae</taxon>
        <taxon>Candida/Lodderomyces clade</taxon>
        <taxon>Lodderomyces</taxon>
    </lineage>
</organism>
<dbReference type="PANTHER" id="PTHR13315:SF4">
    <property type="entry name" value="METALLOPHOSPHOESTERASE, ISOFORM E"/>
    <property type="match status" value="1"/>
</dbReference>
<feature type="transmembrane region" description="Helical" evidence="5">
    <location>
        <begin position="21"/>
        <end position="38"/>
    </location>
</feature>
<dbReference type="InParanoid" id="A5E2X9"/>
<protein>
    <recommendedName>
        <fullName evidence="6">Calcineurin-like phosphoesterase domain-containing protein</fullName>
    </recommendedName>
</protein>
<reference evidence="7 8" key="1">
    <citation type="journal article" date="2009" name="Nature">
        <title>Evolution of pathogenicity and sexual reproduction in eight Candida genomes.</title>
        <authorList>
            <person name="Butler G."/>
            <person name="Rasmussen M.D."/>
            <person name="Lin M.F."/>
            <person name="Santos M.A."/>
            <person name="Sakthikumar S."/>
            <person name="Munro C.A."/>
            <person name="Rheinbay E."/>
            <person name="Grabherr M."/>
            <person name="Forche A."/>
            <person name="Reedy J.L."/>
            <person name="Agrafioti I."/>
            <person name="Arnaud M.B."/>
            <person name="Bates S."/>
            <person name="Brown A.J."/>
            <person name="Brunke S."/>
            <person name="Costanzo M.C."/>
            <person name="Fitzpatrick D.A."/>
            <person name="de Groot P.W."/>
            <person name="Harris D."/>
            <person name="Hoyer L.L."/>
            <person name="Hube B."/>
            <person name="Klis F.M."/>
            <person name="Kodira C."/>
            <person name="Lennard N."/>
            <person name="Logue M.E."/>
            <person name="Martin R."/>
            <person name="Neiman A.M."/>
            <person name="Nikolaou E."/>
            <person name="Quail M.A."/>
            <person name="Quinn J."/>
            <person name="Santos M.C."/>
            <person name="Schmitzberger F.F."/>
            <person name="Sherlock G."/>
            <person name="Shah P."/>
            <person name="Silverstein K.A."/>
            <person name="Skrzypek M.S."/>
            <person name="Soll D."/>
            <person name="Staggs R."/>
            <person name="Stansfield I."/>
            <person name="Stumpf M.P."/>
            <person name="Sudbery P.E."/>
            <person name="Srikantha T."/>
            <person name="Zeng Q."/>
            <person name="Berman J."/>
            <person name="Berriman M."/>
            <person name="Heitman J."/>
            <person name="Gow N.A."/>
            <person name="Lorenz M.C."/>
            <person name="Birren B.W."/>
            <person name="Kellis M."/>
            <person name="Cuomo C.A."/>
        </authorList>
    </citation>
    <scope>NUCLEOTIDE SEQUENCE [LARGE SCALE GENOMIC DNA]</scope>
    <source>
        <strain evidence="8">ATCC 11503 / BCRC 21390 / CBS 2605 / JCM 1781 / NBRC 1676 / NRRL YB-4239</strain>
    </source>
</reference>
<dbReference type="EMBL" id="CH981528">
    <property type="protein sequence ID" value="EDK45787.1"/>
    <property type="molecule type" value="Genomic_DNA"/>
</dbReference>
<evidence type="ECO:0000256" key="1">
    <source>
        <dbReference type="ARBA" id="ARBA00004141"/>
    </source>
</evidence>
<dbReference type="InterPro" id="IPR029052">
    <property type="entry name" value="Metallo-depent_PP-like"/>
</dbReference>
<keyword evidence="4 5" id="KW-0472">Membrane</keyword>
<dbReference type="KEGG" id="lel:PVL30_004785"/>
<name>A5E2X9_LODEL</name>
<feature type="transmembrane region" description="Helical" evidence="5">
    <location>
        <begin position="356"/>
        <end position="376"/>
    </location>
</feature>
<dbReference type="InterPro" id="IPR004843">
    <property type="entry name" value="Calcineurin-like_PHP"/>
</dbReference>
<comment type="subcellular location">
    <subcellularLocation>
        <location evidence="1">Membrane</location>
        <topology evidence="1">Multi-pass membrane protein</topology>
    </subcellularLocation>
</comment>
<dbReference type="AlphaFoldDB" id="A5E2X9"/>
<dbReference type="GO" id="GO:0006506">
    <property type="term" value="P:GPI anchor biosynthetic process"/>
    <property type="evidence" value="ECO:0007669"/>
    <property type="project" value="InterPro"/>
</dbReference>
<evidence type="ECO:0000256" key="5">
    <source>
        <dbReference type="SAM" id="Phobius"/>
    </source>
</evidence>
<evidence type="ECO:0000313" key="7">
    <source>
        <dbReference type="EMBL" id="EDK45787.1"/>
    </source>
</evidence>
<sequence length="428" mass="49290">MSSKIWNSVKRNIYLRYGESGKLLLVLLATWFVVFYFNETIVPHRAALQCEWPRLSVQHDSSNYKDTNTGINVFPEQTNILLIADPQLIDNHTYPGRNGPLLKLSQHTVDQYIKRNYRALLNKLDPEYIFFLGDLLDNGRGSTDDYFAHEVERFRSVFPPRQHMYTNLPGNHDIGFGDLIRIDVRDRFTRTFGQPNYSMKINGVDLIMLDTTSLSSTKDIIKNPTQHYISQLPEKTSPRILLTHVPLFRDPKLSCGPHRETSRFDVLGHGYQYQNSLTSQISNHLMETVKPDLIFSGDDHDYCDIEHEEGIREITVKSISMAMGRKYPAVQLLSFTTDAEKKLNYYTDICYLQTPYINIIVYLTLAVISAIIIFWMNMKKTLYLQNVLPIAAYKEKKIANKGLMRECAKDSAIVGIGALLIYVLFIVK</sequence>
<evidence type="ECO:0000259" key="6">
    <source>
        <dbReference type="Pfam" id="PF00149"/>
    </source>
</evidence>
<dbReference type="Gene3D" id="3.60.21.10">
    <property type="match status" value="1"/>
</dbReference>
<dbReference type="OMA" id="GPYRGHW"/>
<keyword evidence="2 5" id="KW-0812">Transmembrane</keyword>
<dbReference type="SUPFAM" id="SSF56300">
    <property type="entry name" value="Metallo-dependent phosphatases"/>
    <property type="match status" value="1"/>
</dbReference>
<dbReference type="FunCoup" id="A5E2X9">
    <property type="interactions" value="529"/>
</dbReference>
<evidence type="ECO:0000256" key="2">
    <source>
        <dbReference type="ARBA" id="ARBA00022692"/>
    </source>
</evidence>
<feature type="transmembrane region" description="Helical" evidence="5">
    <location>
        <begin position="407"/>
        <end position="427"/>
    </location>
</feature>
<dbReference type="Proteomes" id="UP000001996">
    <property type="component" value="Unassembled WGS sequence"/>
</dbReference>
<dbReference type="GeneID" id="5231792"/>
<dbReference type="GO" id="GO:0016787">
    <property type="term" value="F:hydrolase activity"/>
    <property type="evidence" value="ECO:0007669"/>
    <property type="project" value="InterPro"/>
</dbReference>
<evidence type="ECO:0000256" key="3">
    <source>
        <dbReference type="ARBA" id="ARBA00022989"/>
    </source>
</evidence>
<dbReference type="Pfam" id="PF00149">
    <property type="entry name" value="Metallophos"/>
    <property type="match status" value="1"/>
</dbReference>
<feature type="domain" description="Calcineurin-like phosphoesterase" evidence="6">
    <location>
        <begin position="80"/>
        <end position="302"/>
    </location>
</feature>
<dbReference type="OrthoDB" id="5977743at2759"/>